<feature type="domain" description="Fibronectin type-III" evidence="5">
    <location>
        <begin position="1038"/>
        <end position="1130"/>
    </location>
</feature>
<dbReference type="Proteomes" id="UP000783686">
    <property type="component" value="Unassembled WGS sequence"/>
</dbReference>
<evidence type="ECO:0000313" key="7">
    <source>
        <dbReference type="Proteomes" id="UP000614601"/>
    </source>
</evidence>
<feature type="domain" description="Fibronectin type-III" evidence="5">
    <location>
        <begin position="1533"/>
        <end position="1648"/>
    </location>
</feature>
<gene>
    <name evidence="6" type="ORF">BOKJ2_LOCUS7265</name>
</gene>
<feature type="domain" description="Fibronectin type-III" evidence="5">
    <location>
        <begin position="1334"/>
        <end position="1431"/>
    </location>
</feature>
<dbReference type="PROSITE" id="PS50853">
    <property type="entry name" value="FN3"/>
    <property type="match status" value="30"/>
</dbReference>
<feature type="region of interest" description="Disordered" evidence="2">
    <location>
        <begin position="2438"/>
        <end position="2470"/>
    </location>
</feature>
<feature type="compositionally biased region" description="Polar residues" evidence="2">
    <location>
        <begin position="4419"/>
        <end position="4430"/>
    </location>
</feature>
<dbReference type="PANTHER" id="PTHR46708:SF2">
    <property type="entry name" value="FIBRONECTIN TYPE-III DOMAIN-CONTAINING PROTEIN"/>
    <property type="match status" value="1"/>
</dbReference>
<dbReference type="InterPro" id="IPR036116">
    <property type="entry name" value="FN3_sf"/>
</dbReference>
<feature type="region of interest" description="Disordered" evidence="2">
    <location>
        <begin position="1826"/>
        <end position="1860"/>
    </location>
</feature>
<feature type="region of interest" description="Disordered" evidence="2">
    <location>
        <begin position="4306"/>
        <end position="4339"/>
    </location>
</feature>
<evidence type="ECO:0000256" key="4">
    <source>
        <dbReference type="SAM" id="SignalP"/>
    </source>
</evidence>
<keyword evidence="7" id="KW-1185">Reference proteome</keyword>
<organism evidence="6 7">
    <name type="scientific">Bursaphelenchus okinawaensis</name>
    <dbReference type="NCBI Taxonomy" id="465554"/>
    <lineage>
        <taxon>Eukaryota</taxon>
        <taxon>Metazoa</taxon>
        <taxon>Ecdysozoa</taxon>
        <taxon>Nematoda</taxon>
        <taxon>Chromadorea</taxon>
        <taxon>Rhabditida</taxon>
        <taxon>Tylenchina</taxon>
        <taxon>Tylenchomorpha</taxon>
        <taxon>Aphelenchoidea</taxon>
        <taxon>Aphelenchoididae</taxon>
        <taxon>Bursaphelenchus</taxon>
    </lineage>
</organism>
<evidence type="ECO:0000256" key="2">
    <source>
        <dbReference type="SAM" id="MobiDB-lite"/>
    </source>
</evidence>
<feature type="compositionally biased region" description="Low complexity" evidence="2">
    <location>
        <begin position="2461"/>
        <end position="2470"/>
    </location>
</feature>
<evidence type="ECO:0000256" key="1">
    <source>
        <dbReference type="ARBA" id="ARBA00022737"/>
    </source>
</evidence>
<feature type="domain" description="Fibronectin type-III" evidence="5">
    <location>
        <begin position="1650"/>
        <end position="1753"/>
    </location>
</feature>
<dbReference type="SUPFAM" id="SSF49265">
    <property type="entry name" value="Fibronectin type III"/>
    <property type="match status" value="19"/>
</dbReference>
<feature type="domain" description="Fibronectin type-III" evidence="5">
    <location>
        <begin position="1944"/>
        <end position="2048"/>
    </location>
</feature>
<feature type="region of interest" description="Disordered" evidence="2">
    <location>
        <begin position="4190"/>
        <end position="4275"/>
    </location>
</feature>
<dbReference type="PANTHER" id="PTHR46708">
    <property type="entry name" value="TENASCIN"/>
    <property type="match status" value="1"/>
</dbReference>
<feature type="domain" description="Fibronectin type-III" evidence="5">
    <location>
        <begin position="936"/>
        <end position="1036"/>
    </location>
</feature>
<dbReference type="EMBL" id="CAJFDH010000003">
    <property type="protein sequence ID" value="CAD5217783.1"/>
    <property type="molecule type" value="Genomic_DNA"/>
</dbReference>
<feature type="domain" description="Fibronectin type-III" evidence="5">
    <location>
        <begin position="2860"/>
        <end position="2960"/>
    </location>
</feature>
<protein>
    <recommendedName>
        <fullName evidence="5">Fibronectin type-III domain-containing protein</fullName>
    </recommendedName>
</protein>
<keyword evidence="3" id="KW-1133">Transmembrane helix</keyword>
<keyword evidence="3" id="KW-0812">Transmembrane</keyword>
<feature type="transmembrane region" description="Helical" evidence="3">
    <location>
        <begin position="3933"/>
        <end position="3958"/>
    </location>
</feature>
<dbReference type="SMART" id="SM00060">
    <property type="entry name" value="FN3"/>
    <property type="match status" value="34"/>
</dbReference>
<feature type="domain" description="Fibronectin type-III" evidence="5">
    <location>
        <begin position="1239"/>
        <end position="1333"/>
    </location>
</feature>
<keyword evidence="3" id="KW-0472">Membrane</keyword>
<dbReference type="PRINTS" id="PR00014">
    <property type="entry name" value="FNTYPEIII"/>
</dbReference>
<comment type="caution">
    <text evidence="6">The sequence shown here is derived from an EMBL/GenBank/DDBJ whole genome shotgun (WGS) entry which is preliminary data.</text>
</comment>
<dbReference type="FunFam" id="2.60.40.10:FF:000028">
    <property type="entry name" value="Neuronal cell adhesion molecule"/>
    <property type="match status" value="2"/>
</dbReference>
<feature type="region of interest" description="Disordered" evidence="2">
    <location>
        <begin position="1598"/>
        <end position="1642"/>
    </location>
</feature>
<dbReference type="Proteomes" id="UP000614601">
    <property type="component" value="Unassembled WGS sequence"/>
</dbReference>
<proteinExistence type="predicted"/>
<feature type="domain" description="Fibronectin type-III" evidence="5">
    <location>
        <begin position="2654"/>
        <end position="2747"/>
    </location>
</feature>
<feature type="domain" description="Fibronectin type-III" evidence="5">
    <location>
        <begin position="2050"/>
        <end position="2145"/>
    </location>
</feature>
<feature type="domain" description="Fibronectin type-III" evidence="5">
    <location>
        <begin position="2553"/>
        <end position="2649"/>
    </location>
</feature>
<feature type="domain" description="Fibronectin type-III" evidence="5">
    <location>
        <begin position="2150"/>
        <end position="2254"/>
    </location>
</feature>
<dbReference type="EMBL" id="CAJFCW020000003">
    <property type="protein sequence ID" value="CAG9108486.1"/>
    <property type="molecule type" value="Genomic_DNA"/>
</dbReference>
<feature type="domain" description="Fibronectin type-III" evidence="5">
    <location>
        <begin position="2357"/>
        <end position="2455"/>
    </location>
</feature>
<dbReference type="CDD" id="cd00063">
    <property type="entry name" value="FN3"/>
    <property type="match status" value="28"/>
</dbReference>
<feature type="domain" description="Fibronectin type-III" evidence="5">
    <location>
        <begin position="3170"/>
        <end position="3265"/>
    </location>
</feature>
<feature type="region of interest" description="Disordered" evidence="2">
    <location>
        <begin position="3038"/>
        <end position="3057"/>
    </location>
</feature>
<feature type="domain" description="Fibronectin type-III" evidence="5">
    <location>
        <begin position="2965"/>
        <end position="3060"/>
    </location>
</feature>
<feature type="region of interest" description="Disordered" evidence="2">
    <location>
        <begin position="3249"/>
        <end position="3274"/>
    </location>
</feature>
<evidence type="ECO:0000256" key="3">
    <source>
        <dbReference type="SAM" id="Phobius"/>
    </source>
</evidence>
<feature type="region of interest" description="Disordered" evidence="2">
    <location>
        <begin position="2946"/>
        <end position="2966"/>
    </location>
</feature>
<sequence length="4430" mass="496865">MDNSTAPCPRKRPWRYWTVIFWATLLFSSSLAEAEKVRAKRDVRGTESLLTVEWEGIQSGDHPDSSIRGFIVEYRAEKDNQWNVHAGVIPYKGPNHQYRVQIPKLPTGISYFVRIKVLGDKNEVLVETPEIRARNEIVSIKCDGDEITAPRDVDVKERGKFSVALAWQPPECGSVGEYQIELRGLKNERFDVHRMTVAQPSASVTNLLSGTEYVVRIRAVDRSHATSPWNEELVTVSTKGEVPKASSDIHVEYRSDQDVRIRWQHLDDERLQHYEVVLVEFQDDAPQRIERARVESEKDSFQFNDLSPNTDYEVGVIAYVDHEPQRVYRLVFSTTDQPTEEIADTPVVVGSGAQYTVHWKKPATEVPVKKFIVEYKPDNSTKWQRVENDREFNGEDSFSVETNQLGTAFAVRVVLIGDDERALARTKSALVHDSKPNSCSSLAGVPKNVKAKSTKNSITYTWDLPECEGNDDSDLGYEYSIWKKDDGIVDETSFVPNPTVTIEDIAPETNFGFRVRTRLVNGHSPWSEIVEAITSDASEAENIYRLRIVLASPRSYLVWTPLTKHTDNIASFKLSYKKAEDLTWTSVQKPASFFVCPKNIAAAEDFCYDLRDLEYGHQYTSDLIYELKSGDWTSHGSPLFFILVEADGKEEVIPPEQATETDQQVSQPLTVTDTKVQDLGAKVSVAWSVKGDQSKVRAYQVEQRTEKEDEWKPAGNYVPASSSQSIYKQVIDRSALLANQVDLRIRAIGPNAENVALSEPQVLSNQCEKIDKAPQNVQLTTATANSVKLIWDYPADVAQCSLYFIITGMIDNGATQQIVNGRAREHFLQVENPNSVELRISAANKLGAGPATEFLKVGEGPQPPLLDGQSAPIHTGAQEVASVQNGAPIVGQIHRGGAGVESHRRVRRSICDPRTDFWCREGNDFNGSPDHSRGALISTPHVSQGREGGLTVHWKSIGSGRGVFGYRVLYRSDSTGWNPYGQIVPYVGDNESYSQALTSLLVGGNYQIQIQALDRNSYVLFTSPEVSAQSVCQPPSRPPSHVALDAPDARHVRLTWAQPPQNTWNCGQINYEVQVDEPRIYAEPIKVEGKLQSHVFMSQDGQRWSVRVRTVNSAGASPWSTSVSTSASSSTADLIEGPFVSTAQGTPRLSWKILQNAPESVANFRVEWRSQTQPNWNILRQTVSYAGWQRPYSVELNELPQGNTYEVRVKAIDNRGVELFVSPSVSVQTSRQCYLPRRPPTNVNVAPLGPNQIRLSWEPISEAEWNCNNLWYVVKYSSPESQGYKNVTNGETSIVFDSKPYTQWQFEVQAANSAGSSGWSRNTASQTLSTSPGVVTDVQVYPSHDSIQLSWRPPQNPNGQIAGYEVTYQLVNKGMCENTAGQVQTVISHGPTYRIAGLQPHSKYRVGVAARTNIAGERVTREVQTESSVPTAAPAYIRVDTVGDTSAGISWHAPPCVHTNGDISEYEYEVVPADRYSFDQRFTDTIRTTKVELHNLQPGTKYSFKIRAYTSRGAGPWSPEVVFQTSLRGSLVVPPPAQIVSTGPTDAHLVWQTTPGTASYFDKFKCQYAPAGTQQYQQRTFPAYSPCDAELIRRQQLPPSTPTTQTHCGRIDNLQPNKPYDFQVSAKPKQGPWTPWSPPQRTQPVESAVKVLTLQKTGGSTSSLRFAWTVAQTDLLRCTAFRITVTPRDRSEQPRTFTVDGHTFQYQVDGLRPNTVYAVTVEASTNARYYPGVTVDMSTDAEKVFGVEQTPRIIDEKSSSITLAWDVNSRIKCSNFIVEYKLENGAWQQYDRRVPCDYGRTTYTSTVQPLPTNSVVDFRVIAISDRNQPTAPSPEVRGHTKCSAPDQPPQAVRADAPSTNEVRVSWARPAKNTWNCDQLNIEIGYRIGDGPEQIVPVSGDRTDYTFPSEPNTRWTIRVRSSNQVGHSPWSAPQTVTTRQGAPGAVMNLRLTPKSPNEIFVQWSPPSQAHGSIVGYDISYRLKHRLACPDEEPRDVSRDFVTIYNHKDLDYTLTGLLPNSLYEVKVRARTTEVGPEETKEAATMQQPPSAPPLNLQLTYALERSLSFQWEPVDCSQRHGEIINYEYEILGLDDWAKLERQIANTTSTQVTIDGLTPYTKYVMRVKAYNTIGGGPNTENLAVMTSKANAPLPPQDLVVTQEGTEFFAISWLPPYPPYGPHDSYKITYQLLSANQWENIEVNTKDPRLECPSVTPRFCFNITGLESGQQYRVKVAARIEGGTYGPYSSVIIANTLQVLPDAPPRIDLIAKTDHSLHIRWTPPHDPHSQIVQYKITYKSMAEPYAKAQTVTVPHPKLDQLLDGLTPDTTYNITLAAGTKRGYGPEISTRYKTDVFKVPAVINAPTVTPDGAHALDVEWTGVHDAQNRIQGYIIEYRNSDTPVWRESPQIVRHSPGKLNYNGKVTNLEPDTLYFVRIKVVDHKNNPSDSSPEAQGRTGCAAPRSPPNNININSPSPLQVRVNWQPPAKDTWSCSAIRYRIKYNNGTRPGEVVVPGLENVFDSAPNAPWTVQIRTENDAGTSGWSEPLRIKTSDGIPGAVTDLNANPDGPTTAVVTWEEPEETNGDISGYTIEYQLKSIGECGARSEKPITVHSKDKRINLENLLPDATYEVRVTAHTTKAGPKSKPVLFTTEEAEPTGQPRNLRVTSVTSSRAELLWHEIECELRHGKILGYVYEVQALSPYGQNITDRTTTHRVSLQDLAPFTQYRARVRGFNSKGEGPFSEWVTFQTKPAAPPPPTDLREEQVLDHALEISFLPPHPPNGILDFYKIRHTPTGRYNYKEVRVPAHELVCSDVNKRERLCYRVSKLEPEQEYEIQAAAHTEGGDWSDWSEPLNTKTEQQNIPVLETGLELDQVRSTSISVKWKGLEPELAEHIVGYILEYKSELDDEWQEHNGVVRHRPRQNEYKATVRNLIESTEYFFRIRVVGKADKRGNPSPELRATTKCGRPEEPPRNVQIQSVDFEHVKITWEPPEEETWKCDNVEFIIQYANTTSQGTINIPVDAPSELVLDTLPGTKWGVKMQTQTIEEEPQKSKWSDRASLTTQSPPDEIFVQIEPKTPTQAELTWDVPDAEWPYGVDISYKLTKLGGCNKGEFVDEEPIVLENVQDKTVLLDGLHPGSEYEVTVTPRLPPGLVGVVKPKKTVRKFKTEDDKPVGAPRNLRVDNRQDTKLGFSWEPPECAEQNGVISQYQYEIVGLDEWNKGERDGISPRTKTDVTDLLPGSLYRFRVRAFTSQGEGPWSEPVDARTTGSELGPPRELTTVSTKPTSIQITWLPPHPELTKVIAYKVKYSPRADDSQPVEIELSENELSCSGYESPILTSDNLCTEVTGLEPQTTYRFSVQAQAASGNWGPWSTEHFSTTKKAFDGPLGGSLVLLSNGHDNIKVRWTPPGVIGENIDKYDLTISVASELDKNPKKYSTGGQQKEYHFKGLEPSTYYNVTVTGRSGPKNLWFISNNFPTTEKAEHASIVNIGPVTNLRVIDKSENMIHAAWDPPDIFEPEYRDLLTHYRITLTPLDTYTLQPGASKNYTVPVPGTTIRFTDLIPETIYNITVQGGTEQGYGELLWTTESTLPVGESNILKLKSRTPTTLTVEWEPVWGTTHRGYILTAKSLKSVYPHVRINTIKSFEINATSTEFVIKGLDPSTTYNVTLQLKDNNKGAWGAWSTLPPGWFVPKNLRYCDVTNYAVSMSWLPVELDLATEYQVRYAHLNNRHLVWNEEPEKHRKYLLCPKDPCNRLCYVVFNLEHHPDEYAFQVRAKVDGVWNRWKTASKIAVSESAEVKQNCCIVPPPYMVENIAAPGTWWEVPIAPAATEKNVTRYYVVVDQREPAGDTNWTMLTDKVTADRLKIPYYVAASFSTETLTAPTNVKIGDGKVYGGYINYPLVKGKTYNYEIYTKWSMNDEQPVIARLRVTPYLTSGWPWWWLLLLLLLILLCILLCCLLAWCIAAKNRRREKRYTNGQHLPLLHDEKYETRRTNFEDGYRQGYSEAGHLGSGSAARRHYAEEYSTRGDRFQEGYAKGLRDAGLSGMSTSMYNLASRRDHPGFSAGYMQGFRDGNSGVFGDQVTTSLLNRLEEQYPNNEEYRAGYVDGFKDGVGGGRQEFKESKEIHKSLTELTERLTTLEKIKDNESFHQTKIYHVYNQNPETASYTATGQQLAQELDEITSGSRRSTLRRHYTPGDYVRYGSETGEGFNSLGRSRRSQSVSGLAREEAEARRRYASGTSNRQEIVDEREEDRHEEAGQETYTSSSRRYNFRSRSDLNQQDKRYASQTLLDGARPGPIASNSRREALHTLQRELDNLSRSPAGGYSSDYAQETMRSRSGHRVGSGYSNYEYDSYSRSDQRFGSSVNFAEDYEAGTSASRGASVINIGDSGTSAIIRQSGGRQETGGGQVQSVDESYQRSYKEDYQASSGGQHSSKQ</sequence>
<accession>A0A811KR64</accession>
<feature type="domain" description="Fibronectin type-III" evidence="5">
    <location>
        <begin position="1433"/>
        <end position="1528"/>
    </location>
</feature>
<feature type="domain" description="Fibronectin type-III" evidence="5">
    <location>
        <begin position="1848"/>
        <end position="1940"/>
    </location>
</feature>
<feature type="domain" description="Fibronectin type-III" evidence="5">
    <location>
        <begin position="2460"/>
        <end position="2549"/>
    </location>
</feature>
<feature type="chain" id="PRO_5036408385" description="Fibronectin type-III domain-containing protein" evidence="4">
    <location>
        <begin position="35"/>
        <end position="4430"/>
    </location>
</feature>
<name>A0A811KR64_9BILA</name>
<dbReference type="InterPro" id="IPR003961">
    <property type="entry name" value="FN3_dom"/>
</dbReference>
<feature type="compositionally biased region" description="Basic and acidic residues" evidence="2">
    <location>
        <begin position="4409"/>
        <end position="4418"/>
    </location>
</feature>
<feature type="domain" description="Fibronectin type-III" evidence="5">
    <location>
        <begin position="2258"/>
        <end position="2356"/>
    </location>
</feature>
<feature type="domain" description="Fibronectin type-III" evidence="5">
    <location>
        <begin position="3486"/>
        <end position="3587"/>
    </location>
</feature>
<feature type="domain" description="Fibronectin type-III" evidence="5">
    <location>
        <begin position="773"/>
        <end position="863"/>
    </location>
</feature>
<feature type="signal peptide" evidence="4">
    <location>
        <begin position="1"/>
        <end position="34"/>
    </location>
</feature>
<feature type="domain" description="Fibronectin type-III" evidence="5">
    <location>
        <begin position="445"/>
        <end position="537"/>
    </location>
</feature>
<dbReference type="Pfam" id="PF00041">
    <property type="entry name" value="fn3"/>
    <property type="match status" value="21"/>
</dbReference>
<evidence type="ECO:0000259" key="5">
    <source>
        <dbReference type="PROSITE" id="PS50853"/>
    </source>
</evidence>
<keyword evidence="1" id="KW-0677">Repeat</keyword>
<dbReference type="InterPro" id="IPR050991">
    <property type="entry name" value="ECM_Regulatory_Proteins"/>
</dbReference>
<dbReference type="FunFam" id="2.60.40.10:FF:001900">
    <property type="entry name" value="Myotactin form B"/>
    <property type="match status" value="1"/>
</dbReference>
<reference evidence="6" key="1">
    <citation type="submission" date="2020-09" db="EMBL/GenBank/DDBJ databases">
        <authorList>
            <person name="Kikuchi T."/>
        </authorList>
    </citation>
    <scope>NUCLEOTIDE SEQUENCE</scope>
    <source>
        <strain evidence="6">SH1</strain>
    </source>
</reference>
<feature type="domain" description="Fibronectin type-III" evidence="5">
    <location>
        <begin position="2751"/>
        <end position="2855"/>
    </location>
</feature>
<feature type="domain" description="Fibronectin type-III" evidence="5">
    <location>
        <begin position="149"/>
        <end position="241"/>
    </location>
</feature>
<feature type="domain" description="Fibronectin type-III" evidence="5">
    <location>
        <begin position="3061"/>
        <end position="3165"/>
    </location>
</feature>
<feature type="domain" description="Fibronectin type-III" evidence="5">
    <location>
        <begin position="245"/>
        <end position="338"/>
    </location>
</feature>
<dbReference type="OrthoDB" id="5969272at2759"/>
<evidence type="ECO:0000313" key="6">
    <source>
        <dbReference type="EMBL" id="CAD5217783.1"/>
    </source>
</evidence>
<feature type="domain" description="Fibronectin type-III" evidence="5">
    <location>
        <begin position="1134"/>
        <end position="1232"/>
    </location>
</feature>
<keyword evidence="4" id="KW-0732">Signal</keyword>
<feature type="domain" description="Fibronectin type-III" evidence="5">
    <location>
        <begin position="3588"/>
        <end position="3688"/>
    </location>
</feature>
<feature type="domain" description="Fibronectin type-III" evidence="5">
    <location>
        <begin position="3382"/>
        <end position="3477"/>
    </location>
</feature>
<feature type="domain" description="Fibronectin type-III" evidence="5">
    <location>
        <begin position="3268"/>
        <end position="3377"/>
    </location>
</feature>
<dbReference type="Gene3D" id="2.60.40.10">
    <property type="entry name" value="Immunoglobulins"/>
    <property type="match status" value="30"/>
</dbReference>
<feature type="region of interest" description="Disordered" evidence="2">
    <location>
        <begin position="4388"/>
        <end position="4430"/>
    </location>
</feature>
<dbReference type="InterPro" id="IPR013783">
    <property type="entry name" value="Ig-like_fold"/>
</dbReference>